<gene>
    <name evidence="2" type="ORF">ACFL27_11565</name>
</gene>
<name>A0ABV6YX88_UNCC1</name>
<reference evidence="2 3" key="1">
    <citation type="submission" date="2024-09" db="EMBL/GenBank/DDBJ databases">
        <title>Laminarin stimulates single cell rates of sulfate reduction while oxygen inhibits transcriptomic activity in coastal marine sediment.</title>
        <authorList>
            <person name="Lindsay M."/>
            <person name="Orcutt B."/>
            <person name="Emerson D."/>
            <person name="Stepanauskas R."/>
            <person name="D'Angelo T."/>
        </authorList>
    </citation>
    <scope>NUCLEOTIDE SEQUENCE [LARGE SCALE GENOMIC DNA]</scope>
    <source>
        <strain evidence="2">SAG AM-311-K15</strain>
    </source>
</reference>
<evidence type="ECO:0000313" key="2">
    <source>
        <dbReference type="EMBL" id="MFC1850822.1"/>
    </source>
</evidence>
<feature type="transmembrane region" description="Helical" evidence="1">
    <location>
        <begin position="85"/>
        <end position="108"/>
    </location>
</feature>
<organism evidence="2 3">
    <name type="scientific">candidate division CSSED10-310 bacterium</name>
    <dbReference type="NCBI Taxonomy" id="2855610"/>
    <lineage>
        <taxon>Bacteria</taxon>
        <taxon>Bacteria division CSSED10-310</taxon>
    </lineage>
</organism>
<keyword evidence="1" id="KW-0472">Membrane</keyword>
<feature type="transmembrane region" description="Helical" evidence="1">
    <location>
        <begin position="115"/>
        <end position="137"/>
    </location>
</feature>
<keyword evidence="3" id="KW-1185">Reference proteome</keyword>
<keyword evidence="1" id="KW-0812">Transmembrane</keyword>
<sequence>MAPIGKISMIVMSFLLSVILSLLPERIYFKMTQRYNINHISASLALGIILSVSGFFLFFTCYNQHLYSFTEDVILRMPGTVGDKMHAGVLTFISFFFTSGGIISCYLIGQGLSRIVTAIVVQGTFGDPIIVSVIWLYQQGQMLLGSREQKKLEGPSIPDRIQHGGADDAWDYLIISARMKENWSSSVSLKFKDDFYWIIDSYEKIDPASGFLRYFYVLKKMAENEIIRTFVEYD</sequence>
<comment type="caution">
    <text evidence="2">The sequence shown here is derived from an EMBL/GenBank/DDBJ whole genome shotgun (WGS) entry which is preliminary data.</text>
</comment>
<dbReference type="Proteomes" id="UP001594351">
    <property type="component" value="Unassembled WGS sequence"/>
</dbReference>
<feature type="transmembrane region" description="Helical" evidence="1">
    <location>
        <begin position="6"/>
        <end position="23"/>
    </location>
</feature>
<dbReference type="EMBL" id="JBHPBY010000127">
    <property type="protein sequence ID" value="MFC1850822.1"/>
    <property type="molecule type" value="Genomic_DNA"/>
</dbReference>
<evidence type="ECO:0000313" key="3">
    <source>
        <dbReference type="Proteomes" id="UP001594351"/>
    </source>
</evidence>
<accession>A0ABV6YX88</accession>
<keyword evidence="1" id="KW-1133">Transmembrane helix</keyword>
<feature type="transmembrane region" description="Helical" evidence="1">
    <location>
        <begin position="44"/>
        <end position="65"/>
    </location>
</feature>
<evidence type="ECO:0000256" key="1">
    <source>
        <dbReference type="SAM" id="Phobius"/>
    </source>
</evidence>
<proteinExistence type="predicted"/>
<protein>
    <submittedName>
        <fullName evidence="2">Uncharacterized protein</fullName>
    </submittedName>
</protein>